<dbReference type="Gene3D" id="1.20.1510.10">
    <property type="entry name" value="Cation efflux protein transmembrane domain"/>
    <property type="match status" value="1"/>
</dbReference>
<dbReference type="Proteomes" id="UP001319921">
    <property type="component" value="Chromosome"/>
</dbReference>
<dbReference type="GeneID" id="68866778"/>
<proteinExistence type="predicted"/>
<feature type="transmembrane region" description="Helical" evidence="6">
    <location>
        <begin position="114"/>
        <end position="135"/>
    </location>
</feature>
<dbReference type="InterPro" id="IPR058533">
    <property type="entry name" value="Cation_efflux_TM"/>
</dbReference>
<dbReference type="GO" id="GO:0016020">
    <property type="term" value="C:membrane"/>
    <property type="evidence" value="ECO:0007669"/>
    <property type="project" value="UniProtKB-SubCell"/>
</dbReference>
<name>A0AAQ4CTA0_9CREN</name>
<evidence type="ECO:0000256" key="3">
    <source>
        <dbReference type="ARBA" id="ARBA00022692"/>
    </source>
</evidence>
<dbReference type="InterPro" id="IPR027469">
    <property type="entry name" value="Cation_efflux_TMD_sf"/>
</dbReference>
<feature type="domain" description="Cation efflux protein transmembrane" evidence="7">
    <location>
        <begin position="20"/>
        <end position="201"/>
    </location>
</feature>
<evidence type="ECO:0000256" key="2">
    <source>
        <dbReference type="ARBA" id="ARBA00022448"/>
    </source>
</evidence>
<keyword evidence="4 6" id="KW-1133">Transmembrane helix</keyword>
<evidence type="ECO:0000313" key="9">
    <source>
        <dbReference type="Proteomes" id="UP001319921"/>
    </source>
</evidence>
<dbReference type="InterPro" id="IPR036837">
    <property type="entry name" value="Cation_efflux_CTD_sf"/>
</dbReference>
<comment type="subcellular location">
    <subcellularLocation>
        <location evidence="1">Membrane</location>
        <topology evidence="1">Multi-pass membrane protein</topology>
    </subcellularLocation>
</comment>
<dbReference type="Gene3D" id="3.30.70.1350">
    <property type="entry name" value="Cation efflux protein, cytoplasmic domain"/>
    <property type="match status" value="1"/>
</dbReference>
<gene>
    <name evidence="8" type="ORF">SACC_20480</name>
</gene>
<keyword evidence="3 6" id="KW-0812">Transmembrane</keyword>
<evidence type="ECO:0000256" key="4">
    <source>
        <dbReference type="ARBA" id="ARBA00022989"/>
    </source>
</evidence>
<sequence>MISVKILRRVSNIFLITGVFLIPFFVLEIIYGILYNSYVLLADSYHAIIDSLLAFLFYITLVKINMKSRRFPWGLYNLESLAILIASIFIAYLSANLIMNMLYYNKEGSIISNIPPWFSFIIFVNSIYSFVIYFIERKYRYLAIISNDMKHSLLDGITEAIAGISLIKENKLLVIFVTLSIITFTITDLIKELKDSILSLLGASCNCPLKYHIINELISKKINVVNLYLRRLGSFYAVHVYVALPTDITLGKAYKIKRRVKNLISKYENVVLIDVRLIPLTEKKQKKILNQIYVPNSR</sequence>
<dbReference type="GO" id="GO:0008324">
    <property type="term" value="F:monoatomic cation transmembrane transporter activity"/>
    <property type="evidence" value="ECO:0007669"/>
    <property type="project" value="InterPro"/>
</dbReference>
<evidence type="ECO:0000259" key="7">
    <source>
        <dbReference type="Pfam" id="PF01545"/>
    </source>
</evidence>
<dbReference type="RefSeq" id="WP_229569383.1">
    <property type="nucleotide sequence ID" value="NZ_AP025226.1"/>
</dbReference>
<evidence type="ECO:0000313" key="8">
    <source>
        <dbReference type="EMBL" id="BDB99031.1"/>
    </source>
</evidence>
<dbReference type="KEGG" id="scas:SACC_20480"/>
<feature type="transmembrane region" description="Helical" evidence="6">
    <location>
        <begin position="45"/>
        <end position="62"/>
    </location>
</feature>
<dbReference type="SUPFAM" id="SSF161111">
    <property type="entry name" value="Cation efflux protein transmembrane domain-like"/>
    <property type="match status" value="1"/>
</dbReference>
<reference evidence="8 9" key="1">
    <citation type="journal article" date="2022" name="Microbiol. Resour. Announc.">
        <title>Complete Genome Sequence of the Hyperthermophilic and Acidophilic Archaeon Saccharolobus caldissimus Strain HS-3T.</title>
        <authorList>
            <person name="Sakai H.D."/>
            <person name="Kurosawa N."/>
        </authorList>
    </citation>
    <scope>NUCLEOTIDE SEQUENCE [LARGE SCALE GENOMIC DNA]</scope>
    <source>
        <strain evidence="8 9">JCM32116</strain>
    </source>
</reference>
<dbReference type="EMBL" id="AP025226">
    <property type="protein sequence ID" value="BDB99031.1"/>
    <property type="molecule type" value="Genomic_DNA"/>
</dbReference>
<keyword evidence="5 6" id="KW-0472">Membrane</keyword>
<keyword evidence="9" id="KW-1185">Reference proteome</keyword>
<dbReference type="SUPFAM" id="SSF160240">
    <property type="entry name" value="Cation efflux protein cytoplasmic domain-like"/>
    <property type="match status" value="1"/>
</dbReference>
<accession>A0AAQ4CTA0</accession>
<dbReference type="PANTHER" id="PTHR43840:SF30">
    <property type="entry name" value="TRANSPORT PROTEIN, HYPOTHETICAL"/>
    <property type="match status" value="1"/>
</dbReference>
<dbReference type="Pfam" id="PF01545">
    <property type="entry name" value="Cation_efflux"/>
    <property type="match status" value="1"/>
</dbReference>
<evidence type="ECO:0000256" key="6">
    <source>
        <dbReference type="SAM" id="Phobius"/>
    </source>
</evidence>
<evidence type="ECO:0000256" key="5">
    <source>
        <dbReference type="ARBA" id="ARBA00023136"/>
    </source>
</evidence>
<dbReference type="PANTHER" id="PTHR43840">
    <property type="entry name" value="MITOCHONDRIAL METAL TRANSPORTER 1-RELATED"/>
    <property type="match status" value="1"/>
</dbReference>
<dbReference type="AlphaFoldDB" id="A0AAQ4CTA0"/>
<feature type="transmembrane region" description="Helical" evidence="6">
    <location>
        <begin position="74"/>
        <end position="94"/>
    </location>
</feature>
<feature type="transmembrane region" description="Helical" evidence="6">
    <location>
        <begin position="12"/>
        <end position="33"/>
    </location>
</feature>
<evidence type="ECO:0000256" key="1">
    <source>
        <dbReference type="ARBA" id="ARBA00004141"/>
    </source>
</evidence>
<feature type="transmembrane region" description="Helical" evidence="6">
    <location>
        <begin position="172"/>
        <end position="190"/>
    </location>
</feature>
<organism evidence="8 9">
    <name type="scientific">Saccharolobus caldissimus</name>
    <dbReference type="NCBI Taxonomy" id="1702097"/>
    <lineage>
        <taxon>Archaea</taxon>
        <taxon>Thermoproteota</taxon>
        <taxon>Thermoprotei</taxon>
        <taxon>Sulfolobales</taxon>
        <taxon>Sulfolobaceae</taxon>
        <taxon>Saccharolobus</taxon>
    </lineage>
</organism>
<keyword evidence="2" id="KW-0813">Transport</keyword>
<dbReference type="InterPro" id="IPR050291">
    <property type="entry name" value="CDF_Transporter"/>
</dbReference>
<protein>
    <recommendedName>
        <fullName evidence="7">Cation efflux protein transmembrane domain-containing protein</fullName>
    </recommendedName>
</protein>